<evidence type="ECO:0000313" key="2">
    <source>
        <dbReference type="RefSeq" id="XP_060670429.1"/>
    </source>
</evidence>
<feature type="non-terminal residue" evidence="2">
    <location>
        <position position="1"/>
    </location>
</feature>
<name>A0ABM4A128_ZIZJJ</name>
<accession>A0ABM4A128</accession>
<keyword evidence="1" id="KW-1185">Reference proteome</keyword>
<dbReference type="GeneID" id="132800523"/>
<evidence type="ECO:0000313" key="1">
    <source>
        <dbReference type="Proteomes" id="UP001652623"/>
    </source>
</evidence>
<sequence>TRIKENKNIEKCCMMVVGQVCPHCLVVEDISISRRQRGFDFPWGSGTMKRS</sequence>
<protein>
    <submittedName>
        <fullName evidence="2">Uncharacterized protein LOC132800523</fullName>
    </submittedName>
</protein>
<dbReference type="Proteomes" id="UP001652623">
    <property type="component" value="Chromosome 2"/>
</dbReference>
<organism evidence="1 2">
    <name type="scientific">Ziziphus jujuba</name>
    <name type="common">Chinese jujube</name>
    <name type="synonym">Ziziphus sativa</name>
    <dbReference type="NCBI Taxonomy" id="326968"/>
    <lineage>
        <taxon>Eukaryota</taxon>
        <taxon>Viridiplantae</taxon>
        <taxon>Streptophyta</taxon>
        <taxon>Embryophyta</taxon>
        <taxon>Tracheophyta</taxon>
        <taxon>Spermatophyta</taxon>
        <taxon>Magnoliopsida</taxon>
        <taxon>eudicotyledons</taxon>
        <taxon>Gunneridae</taxon>
        <taxon>Pentapetalae</taxon>
        <taxon>rosids</taxon>
        <taxon>fabids</taxon>
        <taxon>Rosales</taxon>
        <taxon>Rhamnaceae</taxon>
        <taxon>Paliureae</taxon>
        <taxon>Ziziphus</taxon>
    </lineage>
</organism>
<dbReference type="RefSeq" id="XP_060670429.1">
    <property type="nucleotide sequence ID" value="XM_060814446.1"/>
</dbReference>
<gene>
    <name evidence="2" type="primary">LOC132800523</name>
</gene>
<reference evidence="2" key="1">
    <citation type="submission" date="2025-08" db="UniProtKB">
        <authorList>
            <consortium name="RefSeq"/>
        </authorList>
    </citation>
    <scope>IDENTIFICATION</scope>
    <source>
        <tissue evidence="2">Seedling</tissue>
    </source>
</reference>
<proteinExistence type="predicted"/>